<evidence type="ECO:0000313" key="7">
    <source>
        <dbReference type="EMBL" id="KVH99172.1"/>
    </source>
</evidence>
<organism evidence="7 8">
    <name type="scientific">Cynara cardunculus var. scolymus</name>
    <name type="common">Globe artichoke</name>
    <name type="synonym">Cynara scolymus</name>
    <dbReference type="NCBI Taxonomy" id="59895"/>
    <lineage>
        <taxon>Eukaryota</taxon>
        <taxon>Viridiplantae</taxon>
        <taxon>Streptophyta</taxon>
        <taxon>Embryophyta</taxon>
        <taxon>Tracheophyta</taxon>
        <taxon>Spermatophyta</taxon>
        <taxon>Magnoliopsida</taxon>
        <taxon>eudicotyledons</taxon>
        <taxon>Gunneridae</taxon>
        <taxon>Pentapetalae</taxon>
        <taxon>asterids</taxon>
        <taxon>campanulids</taxon>
        <taxon>Asterales</taxon>
        <taxon>Asteraceae</taxon>
        <taxon>Carduoideae</taxon>
        <taxon>Cardueae</taxon>
        <taxon>Carduinae</taxon>
        <taxon>Cynara</taxon>
    </lineage>
</organism>
<sequence>MAEVDVQNPLIGETTCGTLLHQLQKIWDEVGESDEERDKMLLQLEQDCLDVYKRKVDQAAKSRAHLLQTLADAKLELSTLLASLGEKTFLGIPEKTSGTIKEQLAAIAPALEQLWKQKEERIKEFLDVQTQIQKICGEIAGSNQQAGSPTVDESDLSLKKLDEFHDQLQELQKEKSKSISNGTLARLAKTVLALKEDKKQRLKKLQELATQLIDLWNLMDTSEEERSLFDHVTCNISASVDEAEVEAERLDKLKASRMKEIALKRQGELEEIFVRAHIEIDTQAAREKILALIDSGNVEPSELLVDMDNQIIKAKEEAISRKDILDKDDNRYNASRGAHLNLKRAEKARILVNKIPAWEEEHGVTFAYDGVPLLAMLDEYALLRHDREEEKRRMRLNTEQEAIFGSRPSPARPLSSAKKVVGPRVNGGAANGTPNRRLSLNQNGGRSGKRDSGARPIAPLNYVAISKEDAASHVSGTEPSPNTP</sequence>
<dbReference type="GO" id="GO:0000911">
    <property type="term" value="P:cytokinesis by cell plate formation"/>
    <property type="evidence" value="ECO:0007669"/>
    <property type="project" value="TreeGrafter"/>
</dbReference>
<dbReference type="PANTHER" id="PTHR19321">
    <property type="entry name" value="PROTEIN REGULATOR OF CYTOKINESIS 1 PRC1-RELATED"/>
    <property type="match status" value="1"/>
</dbReference>
<dbReference type="Pfam" id="PF03999">
    <property type="entry name" value="MAP65_ASE1"/>
    <property type="match status" value="1"/>
</dbReference>
<evidence type="ECO:0000313" key="8">
    <source>
        <dbReference type="Proteomes" id="UP000243975"/>
    </source>
</evidence>
<dbReference type="InterPro" id="IPR007145">
    <property type="entry name" value="MAP65_Ase1_PRC1"/>
</dbReference>
<evidence type="ECO:0000256" key="3">
    <source>
        <dbReference type="ARBA" id="ARBA00022701"/>
    </source>
</evidence>
<keyword evidence="5" id="KW-0175">Coiled coil</keyword>
<dbReference type="OMA" id="IPDKSHG"/>
<keyword evidence="3" id="KW-0493">Microtubule</keyword>
<dbReference type="GO" id="GO:0005819">
    <property type="term" value="C:spindle"/>
    <property type="evidence" value="ECO:0007669"/>
    <property type="project" value="TreeGrafter"/>
</dbReference>
<dbReference type="Proteomes" id="UP000243975">
    <property type="component" value="Unassembled WGS sequence"/>
</dbReference>
<comment type="similarity">
    <text evidence="2">Belongs to the MAP65/ASE1 family.</text>
</comment>
<evidence type="ECO:0000256" key="1">
    <source>
        <dbReference type="ARBA" id="ARBA00004245"/>
    </source>
</evidence>
<evidence type="ECO:0000256" key="5">
    <source>
        <dbReference type="SAM" id="Coils"/>
    </source>
</evidence>
<keyword evidence="4" id="KW-0206">Cytoskeleton</keyword>
<dbReference type="PANTHER" id="PTHR19321:SF41">
    <property type="entry name" value="FASCETTO-RELATED"/>
    <property type="match status" value="1"/>
</dbReference>
<evidence type="ECO:0000256" key="2">
    <source>
        <dbReference type="ARBA" id="ARBA00006187"/>
    </source>
</evidence>
<dbReference type="EMBL" id="LEKV01003635">
    <property type="protein sequence ID" value="KVH99172.1"/>
    <property type="molecule type" value="Genomic_DNA"/>
</dbReference>
<evidence type="ECO:0000256" key="4">
    <source>
        <dbReference type="ARBA" id="ARBA00023212"/>
    </source>
</evidence>
<evidence type="ECO:0000256" key="6">
    <source>
        <dbReference type="SAM" id="MobiDB-lite"/>
    </source>
</evidence>
<dbReference type="GO" id="GO:0000226">
    <property type="term" value="P:microtubule cytoskeleton organization"/>
    <property type="evidence" value="ECO:0007669"/>
    <property type="project" value="InterPro"/>
</dbReference>
<dbReference type="STRING" id="59895.A0A124SE71"/>
<reference evidence="7 8" key="1">
    <citation type="journal article" date="2016" name="Sci. Rep.">
        <title>The genome sequence of the outbreeding globe artichoke constructed de novo incorporating a phase-aware low-pass sequencing strategy of F1 progeny.</title>
        <authorList>
            <person name="Scaglione D."/>
            <person name="Reyes-Chin-Wo S."/>
            <person name="Acquadro A."/>
            <person name="Froenicke L."/>
            <person name="Portis E."/>
            <person name="Beitel C."/>
            <person name="Tirone M."/>
            <person name="Mauro R."/>
            <person name="Lo Monaco A."/>
            <person name="Mauromicale G."/>
            <person name="Faccioli P."/>
            <person name="Cattivelli L."/>
            <person name="Rieseberg L."/>
            <person name="Michelmore R."/>
            <person name="Lanteri S."/>
        </authorList>
    </citation>
    <scope>NUCLEOTIDE SEQUENCE [LARGE SCALE GENOMIC DNA]</scope>
    <source>
        <strain evidence="7">2C</strain>
    </source>
</reference>
<dbReference type="GO" id="GO:0005737">
    <property type="term" value="C:cytoplasm"/>
    <property type="evidence" value="ECO:0007669"/>
    <property type="project" value="TreeGrafter"/>
</dbReference>
<feature type="compositionally biased region" description="Low complexity" evidence="6">
    <location>
        <begin position="406"/>
        <end position="417"/>
    </location>
</feature>
<protein>
    <submittedName>
        <fullName evidence="7">Microtubule-associated protein, MAP65/Ase1/PRC1</fullName>
    </submittedName>
</protein>
<keyword evidence="4" id="KW-0963">Cytoplasm</keyword>
<proteinExistence type="inferred from homology"/>
<dbReference type="Gramene" id="KVH99172">
    <property type="protein sequence ID" value="KVH99172"/>
    <property type="gene ID" value="Ccrd_022607"/>
</dbReference>
<feature type="compositionally biased region" description="Polar residues" evidence="6">
    <location>
        <begin position="432"/>
        <end position="444"/>
    </location>
</feature>
<comment type="subcellular location">
    <subcellularLocation>
        <location evidence="1">Cytoplasm</location>
        <location evidence="1">Cytoskeleton</location>
    </subcellularLocation>
</comment>
<keyword evidence="8" id="KW-1185">Reference proteome</keyword>
<feature type="coiled-coil region" evidence="5">
    <location>
        <begin position="154"/>
        <end position="215"/>
    </location>
</feature>
<dbReference type="GO" id="GO:0005874">
    <property type="term" value="C:microtubule"/>
    <property type="evidence" value="ECO:0007669"/>
    <property type="project" value="UniProtKB-KW"/>
</dbReference>
<feature type="region of interest" description="Disordered" evidence="6">
    <location>
        <begin position="399"/>
        <end position="460"/>
    </location>
</feature>
<dbReference type="GO" id="GO:0008017">
    <property type="term" value="F:microtubule binding"/>
    <property type="evidence" value="ECO:0007669"/>
    <property type="project" value="InterPro"/>
</dbReference>
<accession>A0A124SE71</accession>
<gene>
    <name evidence="7" type="ORF">Ccrd_022607</name>
</gene>
<dbReference type="Gene3D" id="1.20.58.1520">
    <property type="match status" value="1"/>
</dbReference>
<dbReference type="AlphaFoldDB" id="A0A124SE71"/>
<name>A0A124SE71_CYNCS</name>
<comment type="caution">
    <text evidence="7">The sequence shown here is derived from an EMBL/GenBank/DDBJ whole genome shotgun (WGS) entry which is preliminary data.</text>
</comment>